<feature type="compositionally biased region" description="Basic and acidic residues" evidence="1">
    <location>
        <begin position="475"/>
        <end position="492"/>
    </location>
</feature>
<dbReference type="InterPro" id="IPR036249">
    <property type="entry name" value="Thioredoxin-like_sf"/>
</dbReference>
<organism evidence="2 3">
    <name type="scientific">Pichia kudriavzevii</name>
    <name type="common">Yeast</name>
    <name type="synonym">Issatchenkia orientalis</name>
    <dbReference type="NCBI Taxonomy" id="4909"/>
    <lineage>
        <taxon>Eukaryota</taxon>
        <taxon>Fungi</taxon>
        <taxon>Dikarya</taxon>
        <taxon>Ascomycota</taxon>
        <taxon>Saccharomycotina</taxon>
        <taxon>Pichiomycetes</taxon>
        <taxon>Pichiales</taxon>
        <taxon>Pichiaceae</taxon>
        <taxon>Pichia</taxon>
    </lineage>
</organism>
<sequence>MDMDSEIQEFQKQHTPSLIGDSVRQSSDIPTVTSLNEKSARPLYMGTDSAVDLVPVEEIRAEGALVADEDDQLKDVLDESGHVVEAAIPDNIRLKSAEPSKSSLIDQDELNQYKKNKLSSDESKVTILGGDAGTFIAPASGKGSSHKYPTKQKKGSSESNNHGELIESENTRSVDDIINVVGKGDFEKASTLVGDKAAETLSTRIKELSIDDMKKASVSSISMSSHEQDPEYTAPAAMRDGSESRCMSEARSSSSFSRPPISRYNSSSRPNLARGDSIHSGLNGENALTNTFDETSNSLVSERRPRHDPSNPRVSNQSSINYLRSISRSRSRVRNDRKALGEEVLDSNSLRASGALINDDEMSNAPDIDYAVKTALDFVEDTHATKGGNKPSGTGDIVRDLQQGLAEVAEEEDASNRTQVDDLLDQLANSAKELMIGEVSDKEDIEIGATKDEVPESRDESVHSNGLTKPGVQNDEQKDKLDDLMETLKSEIIDLPEWEEKGEEETKEEKEEKEEEEKEEKEKSNSGAIEQEKDSNSKETMTNESVEVAGQKLKEEEDLKREITAPDRLVDNIDAFGSQYEASDFDIEITEHNTASESPLEEGISLAEENAPKEGLLKPKENESMHNEGNIGEIGRSTETQVENAHCEEEGTQKDDEHDEEEETQKDDELEQAEKVMCNSKSLGEDSDFPESKKNLKNDEGTEENIIEEKDDDKEIESQNETPIEVDTSRTETDNFSQLPVPESSEDNQEENIVQINPADKSNEETNTHPDDEDDIDALIAAAAREKAMQDSHNNPMGADGSVYVPKAAKMTFEDEPVYLLTSFAGGFHVTTRTNRLVTILTANRIKFEYRDLGTDEEAKKVWRRYSGGKTLPGIVRGKDDYIGNWEDIEEANEDYRVRSMIYESY</sequence>
<feature type="region of interest" description="Disordered" evidence="1">
    <location>
        <begin position="215"/>
        <end position="339"/>
    </location>
</feature>
<dbReference type="Proteomes" id="UP000249293">
    <property type="component" value="Chromosome 4"/>
</dbReference>
<feature type="compositionally biased region" description="Basic residues" evidence="1">
    <location>
        <begin position="144"/>
        <end position="154"/>
    </location>
</feature>
<dbReference type="Pfam" id="PF04908">
    <property type="entry name" value="SH3BGR"/>
    <property type="match status" value="1"/>
</dbReference>
<dbReference type="PROSITE" id="PS51354">
    <property type="entry name" value="GLUTAREDOXIN_2"/>
    <property type="match status" value="1"/>
</dbReference>
<feature type="region of interest" description="Disordered" evidence="1">
    <location>
        <begin position="1"/>
        <end position="27"/>
    </location>
</feature>
<feature type="compositionally biased region" description="Basic and acidic residues" evidence="1">
    <location>
        <begin position="552"/>
        <end position="562"/>
    </location>
</feature>
<dbReference type="CDD" id="cd02066">
    <property type="entry name" value="GRX_family"/>
    <property type="match status" value="1"/>
</dbReference>
<gene>
    <name evidence="2" type="ORF">C5L36_0D05000</name>
</gene>
<feature type="compositionally biased region" description="Acidic residues" evidence="1">
    <location>
        <begin position="701"/>
        <end position="715"/>
    </location>
</feature>
<name>A0A2U9R8L8_PICKU</name>
<reference evidence="2 3" key="1">
    <citation type="submission" date="2018-06" db="EMBL/GenBank/DDBJ databases">
        <title>Population genomics shows no distinction between pathogenic Candida krusei and environmental Pichia kudriavzevii: One species, four names.</title>
        <authorList>
            <person name="Douglass A.P."/>
            <person name="Offei B."/>
            <person name="Braun-Galleani S."/>
            <person name="Coughlan A.Y."/>
            <person name="Martos A."/>
            <person name="Ortiz-Merino R.A."/>
            <person name="Byrne K.P."/>
            <person name="Wolfe K.H."/>
        </authorList>
    </citation>
    <scope>NUCLEOTIDE SEQUENCE [LARGE SCALE GENOMIC DNA]</scope>
    <source>
        <strain evidence="2 3">CBS573</strain>
    </source>
</reference>
<feature type="compositionally biased region" description="Basic and acidic residues" evidence="1">
    <location>
        <begin position="520"/>
        <end position="537"/>
    </location>
</feature>
<feature type="compositionally biased region" description="Basic and acidic residues" evidence="1">
    <location>
        <begin position="301"/>
        <end position="310"/>
    </location>
</feature>
<evidence type="ECO:0000313" key="2">
    <source>
        <dbReference type="EMBL" id="AWU77774.1"/>
    </source>
</evidence>
<dbReference type="EMBL" id="CP028776">
    <property type="protein sequence ID" value="AWU77774.1"/>
    <property type="molecule type" value="Genomic_DNA"/>
</dbReference>
<feature type="compositionally biased region" description="Acidic residues" evidence="1">
    <location>
        <begin position="657"/>
        <end position="671"/>
    </location>
</feature>
<dbReference type="GeneID" id="40385603"/>
<dbReference type="Gene3D" id="3.40.30.10">
    <property type="entry name" value="Glutaredoxin"/>
    <property type="match status" value="1"/>
</dbReference>
<dbReference type="RefSeq" id="XP_029323251.1">
    <property type="nucleotide sequence ID" value="XM_029467391.1"/>
</dbReference>
<feature type="region of interest" description="Disordered" evidence="1">
    <location>
        <begin position="134"/>
        <end position="174"/>
    </location>
</feature>
<dbReference type="SUPFAM" id="SSF52833">
    <property type="entry name" value="Thioredoxin-like"/>
    <property type="match status" value="1"/>
</dbReference>
<feature type="compositionally biased region" description="Basic and acidic residues" evidence="1">
    <location>
        <begin position="614"/>
        <end position="626"/>
    </location>
</feature>
<proteinExistence type="predicted"/>
<dbReference type="STRING" id="4909.A0A2U9R8L8"/>
<accession>A0A2U9R8L8</accession>
<dbReference type="OrthoDB" id="9932926at2759"/>
<feature type="region of interest" description="Disordered" evidence="1">
    <location>
        <begin position="614"/>
        <end position="751"/>
    </location>
</feature>
<feature type="compositionally biased region" description="Acidic residues" evidence="1">
    <location>
        <begin position="494"/>
        <end position="519"/>
    </location>
</feature>
<dbReference type="AlphaFoldDB" id="A0A2U9R8L8"/>
<keyword evidence="3" id="KW-1185">Reference proteome</keyword>
<dbReference type="InterPro" id="IPR006993">
    <property type="entry name" value="Glut_rich_SH3-bd"/>
</dbReference>
<dbReference type="KEGG" id="pkz:C5L36_0D05000"/>
<feature type="region of interest" description="Disordered" evidence="1">
    <location>
        <begin position="443"/>
        <end position="562"/>
    </location>
</feature>
<evidence type="ECO:0000256" key="1">
    <source>
        <dbReference type="SAM" id="MobiDB-lite"/>
    </source>
</evidence>
<protein>
    <submittedName>
        <fullName evidence="2">Uncharacterized protein</fullName>
    </submittedName>
</protein>
<evidence type="ECO:0000313" key="3">
    <source>
        <dbReference type="Proteomes" id="UP000249293"/>
    </source>
</evidence>
<feature type="compositionally biased region" description="Low complexity" evidence="1">
    <location>
        <begin position="249"/>
        <end position="263"/>
    </location>
</feature>
<dbReference type="VEuPathDB" id="FungiDB:C5L36_0D05000"/>
<feature type="compositionally biased region" description="Basic and acidic residues" evidence="1">
    <location>
        <begin position="690"/>
        <end position="700"/>
    </location>
</feature>
<feature type="compositionally biased region" description="Polar residues" evidence="1">
    <location>
        <begin position="286"/>
        <end position="300"/>
    </location>
</feature>
<feature type="compositionally biased region" description="Basic and acidic residues" evidence="1">
    <location>
        <begin position="645"/>
        <end position="656"/>
    </location>
</feature>
<feature type="compositionally biased region" description="Basic and acidic residues" evidence="1">
    <location>
        <begin position="449"/>
        <end position="462"/>
    </location>
</feature>